<dbReference type="OrthoDB" id="2195230at2"/>
<sequence>MTEVINIPIQRTGFPVKIGSTELWFDSSFENMKRFFNIDDIAKERLEEIREKAEHVHFPEEINEETIETVNVEDMDTAFDVNKEFIAIQYDLMFGEGTFKQLYADIPDIIALEKVLDIVGKSVADKINEQEAERVQQYSSKRAAILDKKKQKQK</sequence>
<dbReference type="Proteomes" id="UP000199433">
    <property type="component" value="Unassembled WGS sequence"/>
</dbReference>
<organism evidence="1 2">
    <name type="scientific">Alkalibacterium thalassium</name>
    <dbReference type="NCBI Taxonomy" id="426701"/>
    <lineage>
        <taxon>Bacteria</taxon>
        <taxon>Bacillati</taxon>
        <taxon>Bacillota</taxon>
        <taxon>Bacilli</taxon>
        <taxon>Lactobacillales</taxon>
        <taxon>Carnobacteriaceae</taxon>
        <taxon>Alkalibacterium</taxon>
    </lineage>
</organism>
<accession>A0A1G8VR53</accession>
<keyword evidence="2" id="KW-1185">Reference proteome</keyword>
<evidence type="ECO:0000313" key="1">
    <source>
        <dbReference type="EMBL" id="SDJ67875.1"/>
    </source>
</evidence>
<dbReference type="EMBL" id="FNFK01000002">
    <property type="protein sequence ID" value="SDJ67875.1"/>
    <property type="molecule type" value="Genomic_DNA"/>
</dbReference>
<proteinExistence type="predicted"/>
<name>A0A1G8VR53_9LACT</name>
<dbReference type="AlphaFoldDB" id="A0A1G8VR53"/>
<protein>
    <submittedName>
        <fullName evidence="1">Uncharacterized protein</fullName>
    </submittedName>
</protein>
<dbReference type="STRING" id="426701.SAMN04488098_100250"/>
<dbReference type="RefSeq" id="WP_091264339.1">
    <property type="nucleotide sequence ID" value="NZ_FNFK01000002.1"/>
</dbReference>
<reference evidence="2" key="1">
    <citation type="submission" date="2016-10" db="EMBL/GenBank/DDBJ databases">
        <authorList>
            <person name="Varghese N."/>
            <person name="Submissions S."/>
        </authorList>
    </citation>
    <scope>NUCLEOTIDE SEQUENCE [LARGE SCALE GENOMIC DNA]</scope>
    <source>
        <strain evidence="2">DSM 19181</strain>
    </source>
</reference>
<gene>
    <name evidence="1" type="ORF">SAMN04488098_100250</name>
</gene>
<evidence type="ECO:0000313" key="2">
    <source>
        <dbReference type="Proteomes" id="UP000199433"/>
    </source>
</evidence>